<comment type="similarity">
    <text evidence="2">Belongs to the paxM FAD-dependent monooxygenase family.</text>
</comment>
<keyword evidence="5" id="KW-0560">Oxidoreductase</keyword>
<gene>
    <name evidence="8" type="ORF">SUNI508_12757</name>
</gene>
<keyword evidence="4" id="KW-0274">FAD</keyword>
<feature type="transmembrane region" description="Helical" evidence="6">
    <location>
        <begin position="12"/>
        <end position="29"/>
    </location>
</feature>
<organism evidence="8 9">
    <name type="scientific">Seiridium unicorne</name>
    <dbReference type="NCBI Taxonomy" id="138068"/>
    <lineage>
        <taxon>Eukaryota</taxon>
        <taxon>Fungi</taxon>
        <taxon>Dikarya</taxon>
        <taxon>Ascomycota</taxon>
        <taxon>Pezizomycotina</taxon>
        <taxon>Sordariomycetes</taxon>
        <taxon>Xylariomycetidae</taxon>
        <taxon>Amphisphaeriales</taxon>
        <taxon>Sporocadaceae</taxon>
        <taxon>Seiridium</taxon>
    </lineage>
</organism>
<dbReference type="InterPro" id="IPR002938">
    <property type="entry name" value="FAD-bd"/>
</dbReference>
<evidence type="ECO:0000256" key="6">
    <source>
        <dbReference type="SAM" id="Phobius"/>
    </source>
</evidence>
<evidence type="ECO:0000259" key="7">
    <source>
        <dbReference type="Pfam" id="PF01494"/>
    </source>
</evidence>
<name>A0ABR2VGM5_9PEZI</name>
<dbReference type="PANTHER" id="PTHR46720">
    <property type="entry name" value="HYDROXYLASE, PUTATIVE (AFU_ORTHOLOGUE AFUA_3G01460)-RELATED"/>
    <property type="match status" value="1"/>
</dbReference>
<feature type="domain" description="FAD-binding" evidence="7">
    <location>
        <begin position="10"/>
        <end position="369"/>
    </location>
</feature>
<keyword evidence="3" id="KW-0285">Flavoprotein</keyword>
<proteinExistence type="inferred from homology"/>
<dbReference type="InterPro" id="IPR036188">
    <property type="entry name" value="FAD/NAD-bd_sf"/>
</dbReference>
<evidence type="ECO:0000313" key="9">
    <source>
        <dbReference type="Proteomes" id="UP001408356"/>
    </source>
</evidence>
<keyword evidence="6" id="KW-0812">Transmembrane</keyword>
<evidence type="ECO:0000256" key="3">
    <source>
        <dbReference type="ARBA" id="ARBA00022630"/>
    </source>
</evidence>
<reference evidence="8 9" key="1">
    <citation type="journal article" date="2024" name="J. Plant Pathol.">
        <title>Sequence and assembly of the genome of Seiridium unicorne, isolate CBS 538.82, causal agent of cypress canker disease.</title>
        <authorList>
            <person name="Scali E."/>
            <person name="Rocca G.D."/>
            <person name="Danti R."/>
            <person name="Garbelotto M."/>
            <person name="Barberini S."/>
            <person name="Baroncelli R."/>
            <person name="Emiliani G."/>
        </authorList>
    </citation>
    <scope>NUCLEOTIDE SEQUENCE [LARGE SCALE GENOMIC DNA]</scope>
    <source>
        <strain evidence="8 9">BM-138-508</strain>
    </source>
</reference>
<comment type="pathway">
    <text evidence="1">Secondary metabolite biosynthesis.</text>
</comment>
<accession>A0ABR2VGM5</accession>
<evidence type="ECO:0000256" key="2">
    <source>
        <dbReference type="ARBA" id="ARBA00007992"/>
    </source>
</evidence>
<keyword evidence="6" id="KW-1133">Transmembrane helix</keyword>
<keyword evidence="6" id="KW-0472">Membrane</keyword>
<dbReference type="Proteomes" id="UP001408356">
    <property type="component" value="Unassembled WGS sequence"/>
</dbReference>
<evidence type="ECO:0000256" key="1">
    <source>
        <dbReference type="ARBA" id="ARBA00005179"/>
    </source>
</evidence>
<comment type="caution">
    <text evidence="8">The sequence shown here is derived from an EMBL/GenBank/DDBJ whole genome shotgun (WGS) entry which is preliminary data.</text>
</comment>
<evidence type="ECO:0000313" key="8">
    <source>
        <dbReference type="EMBL" id="KAK9425956.1"/>
    </source>
</evidence>
<evidence type="ECO:0000256" key="4">
    <source>
        <dbReference type="ARBA" id="ARBA00022827"/>
    </source>
</evidence>
<keyword evidence="9" id="KW-1185">Reference proteome</keyword>
<dbReference type="Gene3D" id="3.50.50.60">
    <property type="entry name" value="FAD/NAD(P)-binding domain"/>
    <property type="match status" value="1"/>
</dbReference>
<evidence type="ECO:0000256" key="5">
    <source>
        <dbReference type="ARBA" id="ARBA00023002"/>
    </source>
</evidence>
<dbReference type="Pfam" id="PF01494">
    <property type="entry name" value="FAD_binding_3"/>
    <property type="match status" value="1"/>
</dbReference>
<dbReference type="PANTHER" id="PTHR46720:SF3">
    <property type="entry name" value="FAD-BINDING DOMAIN-CONTAINING PROTEIN-RELATED"/>
    <property type="match status" value="1"/>
</dbReference>
<sequence length="422" mass="46956">MGENFEDQRVRVGIMGAGIAGCCLAIGLLQNPLLDVQLFEAYPNVRVRGSGLALHGNAIRAMDLISPKIKKAYFKKSHYMANEDDIEMATQFIISSGEHAGTLVAELGRAKGRRTVHRAHLIEGLLEEAIPNERVHFGKRIQDIEENISNSNVTATFDDGTREIFDVVFGAEGVNSPTRKFILGPNHPATNPVNHDEWRQFHTYVSMEEAKKIVPKESIEGVVSYCTPVGFINGIPVDLGRTYSIGCYQRDSKCHEKGAPFNPSLWTGYMPGLDALISFSKQLLEKDAKEDWLLQDHDHAPSYYKGHIAMVGDAAHATLPHAGNGAAQAIEDCTILSSIFSRVASRTEIEAALKAFDEIRRPRSQKVIDITRHFSRLYSQDPEKIDLSSMRAEMREGGMYMNAVDMEAQVKCAVDAFERYKE</sequence>
<dbReference type="PRINTS" id="PR00420">
    <property type="entry name" value="RNGMNOXGNASE"/>
</dbReference>
<dbReference type="InterPro" id="IPR051104">
    <property type="entry name" value="FAD_monoxygenase"/>
</dbReference>
<dbReference type="SUPFAM" id="SSF51905">
    <property type="entry name" value="FAD/NAD(P)-binding domain"/>
    <property type="match status" value="1"/>
</dbReference>
<dbReference type="EMBL" id="JARVKF010000009">
    <property type="protein sequence ID" value="KAK9425956.1"/>
    <property type="molecule type" value="Genomic_DNA"/>
</dbReference>
<protein>
    <submittedName>
        <fullName evidence="8">FAD-binding domain-containing protein</fullName>
    </submittedName>
</protein>